<evidence type="ECO:0000313" key="3">
    <source>
        <dbReference type="EMBL" id="KAG5470907.1"/>
    </source>
</evidence>
<dbReference type="SUPFAM" id="SSF48371">
    <property type="entry name" value="ARM repeat"/>
    <property type="match status" value="2"/>
</dbReference>
<feature type="compositionally biased region" description="Basic and acidic residues" evidence="1">
    <location>
        <begin position="293"/>
        <end position="303"/>
    </location>
</feature>
<reference evidence="3 4" key="1">
    <citation type="submission" date="2021-02" db="EMBL/GenBank/DDBJ databases">
        <title>Leishmania (Mundinia) enrietti genome sequencing and assembly.</title>
        <authorList>
            <person name="Almutairi H."/>
            <person name="Gatherer D."/>
        </authorList>
    </citation>
    <scope>NUCLEOTIDE SEQUENCE [LARGE SCALE GENOMIC DNA]</scope>
    <source>
        <strain evidence="3">CUR178</strain>
    </source>
</reference>
<name>A0A836FX21_LEIEN</name>
<feature type="compositionally biased region" description="Low complexity" evidence="1">
    <location>
        <begin position="269"/>
        <end position="281"/>
    </location>
</feature>
<dbReference type="GO" id="GO:0005819">
    <property type="term" value="C:spindle"/>
    <property type="evidence" value="ECO:0007669"/>
    <property type="project" value="UniProtKB-ARBA"/>
</dbReference>
<feature type="domain" description="CLASP N-terminal" evidence="2">
    <location>
        <begin position="78"/>
        <end position="253"/>
    </location>
</feature>
<dbReference type="PANTHER" id="PTHR21567">
    <property type="entry name" value="CLASP"/>
    <property type="match status" value="1"/>
</dbReference>
<evidence type="ECO:0000259" key="2">
    <source>
        <dbReference type="Pfam" id="PF12348"/>
    </source>
</evidence>
<evidence type="ECO:0000256" key="1">
    <source>
        <dbReference type="SAM" id="MobiDB-lite"/>
    </source>
</evidence>
<dbReference type="Pfam" id="PF12348">
    <property type="entry name" value="CLASP_N"/>
    <property type="match status" value="1"/>
</dbReference>
<dbReference type="PANTHER" id="PTHR21567:SF9">
    <property type="entry name" value="CLIP-ASSOCIATING PROTEIN"/>
    <property type="match status" value="1"/>
</dbReference>
<accession>A0A836FX21</accession>
<dbReference type="InterPro" id="IPR024395">
    <property type="entry name" value="CLASP_N_dom"/>
</dbReference>
<dbReference type="InterPro" id="IPR011989">
    <property type="entry name" value="ARM-like"/>
</dbReference>
<evidence type="ECO:0000313" key="4">
    <source>
        <dbReference type="Proteomes" id="UP000674179"/>
    </source>
</evidence>
<sequence length="1045" mass="112588">MARISTAAMTDEEVLRRVQVLGDAIAEEQRQNKVAIALRQPLRDWHIHVQLLEEVVRLLVSDITGRPAFVGWMSLYMRNCLLCSMQSRRAPIALAAMSVVKTLLQHGASRPAVAIVCSWFLPCLLRLAASFSVASVVSAAAMCTLLSVAQKCVLTVESVNSLLSDCGASSAAVRRCAVVVLRSYLEAATGTSVQLSVKTHTEALHRVISERMHDADAEVRYSARRCFWALHILEPASTAAVFRALPASLQRQLAGERRDAMQELKAVESPPVSSLPSPSAPTRGCSAHQTSRVSDRAHSSRTVTLKDDLQSAAASRARALAVRFRSPRKAHRQLLRSAKEAGVAQEWDGALPAPHLRTREAGIGTASRAPALPYAAPPPSGGGMSFLTWMESTDWSVRRAAVLQGQRLCENVSLTKEDAARLLAGLLARVQDVHFRVVEGAQNCLRTLMTRVPTATSQEFHSLLASLVGALLRNISHARPVVRAGARRLLSCIVCTHVPPQEVLEAVLRAADDVGGAVAVARRSAELLHYVMLVHPSLFAETSAMGIAVRGILAHMRALESRSHKATHDAGVRAAQRSWLTALGAALLACPESFRQVAEQLAPSEKEEVRVALRESFGLTDKDWRGQLSSAFAVDNRPLRCLFAEELTTSTMQERLGTGTGESIASADGRMLKDGVASVMRPLSDRALQNASQQLYELLSGGESCHASSWAAPALAEDAVNRAAPGPIPVLQPQLAQPSTADGCDASSVAHASALWCASSTAERSRDPVADFLRQRPKCRDFEERLCALLALAAALRASGTAVSEKSTDVCRLNCAPEGVERLLVHWERELCGLEEEMHHRVRWAMLAALDALLQWPAATSAVARQLARALSICRSGLDDPFVEVQVQAAACIDMLMNTSQLPADLILGAITDCLMRWSQGPMCDAATPGWVTLMQMISRIVEEAQPTLAGRKDANALGPGVPPGRSGYPRAHILTAPVLHRVVAALNRCLGHCHVSVRFRAVLVLAAIRRALGDAVTLPFLAPLSAAHLRLVDVYLGKVVEGRA</sequence>
<dbReference type="RefSeq" id="XP_067690077.1">
    <property type="nucleotide sequence ID" value="XM_067833974.1"/>
</dbReference>
<dbReference type="GO" id="GO:0000278">
    <property type="term" value="P:mitotic cell cycle"/>
    <property type="evidence" value="ECO:0007669"/>
    <property type="project" value="UniProtKB-ARBA"/>
</dbReference>
<dbReference type="AlphaFoldDB" id="A0A836FX21"/>
<gene>
    <name evidence="3" type="ORF">CUR178_02213</name>
</gene>
<dbReference type="GO" id="GO:0000226">
    <property type="term" value="P:microtubule cytoskeleton organization"/>
    <property type="evidence" value="ECO:0007669"/>
    <property type="project" value="TreeGrafter"/>
</dbReference>
<feature type="region of interest" description="Disordered" evidence="1">
    <location>
        <begin position="265"/>
        <end position="303"/>
    </location>
</feature>
<dbReference type="Proteomes" id="UP000674179">
    <property type="component" value="Chromosome 32"/>
</dbReference>
<dbReference type="GO" id="GO:0008017">
    <property type="term" value="F:microtubule binding"/>
    <property type="evidence" value="ECO:0007669"/>
    <property type="project" value="TreeGrafter"/>
</dbReference>
<dbReference type="GO" id="GO:0005881">
    <property type="term" value="C:cytoplasmic microtubule"/>
    <property type="evidence" value="ECO:0007669"/>
    <property type="project" value="TreeGrafter"/>
</dbReference>
<dbReference type="GeneID" id="94169484"/>
<dbReference type="OrthoDB" id="46159at2759"/>
<protein>
    <recommendedName>
        <fullName evidence="2">CLASP N-terminal domain-containing protein</fullName>
    </recommendedName>
</protein>
<keyword evidence="4" id="KW-1185">Reference proteome</keyword>
<proteinExistence type="predicted"/>
<dbReference type="EMBL" id="JAFHKP010000032">
    <property type="protein sequence ID" value="KAG5470907.1"/>
    <property type="molecule type" value="Genomic_DNA"/>
</dbReference>
<dbReference type="Gene3D" id="1.25.10.10">
    <property type="entry name" value="Leucine-rich Repeat Variant"/>
    <property type="match status" value="3"/>
</dbReference>
<organism evidence="3 4">
    <name type="scientific">Leishmania enriettii</name>
    <dbReference type="NCBI Taxonomy" id="5663"/>
    <lineage>
        <taxon>Eukaryota</taxon>
        <taxon>Discoba</taxon>
        <taxon>Euglenozoa</taxon>
        <taxon>Kinetoplastea</taxon>
        <taxon>Metakinetoplastina</taxon>
        <taxon>Trypanosomatida</taxon>
        <taxon>Trypanosomatidae</taxon>
        <taxon>Leishmaniinae</taxon>
        <taxon>Leishmania</taxon>
    </lineage>
</organism>
<dbReference type="InterPro" id="IPR016024">
    <property type="entry name" value="ARM-type_fold"/>
</dbReference>
<dbReference type="KEGG" id="lenr:94169484"/>
<comment type="caution">
    <text evidence="3">The sequence shown here is derived from an EMBL/GenBank/DDBJ whole genome shotgun (WGS) entry which is preliminary data.</text>
</comment>